<dbReference type="EMBL" id="CP017305">
    <property type="protein sequence ID" value="AOS83226.1"/>
    <property type="molecule type" value="Genomic_DNA"/>
</dbReference>
<evidence type="ECO:0000313" key="2">
    <source>
        <dbReference type="Proteomes" id="UP000095185"/>
    </source>
</evidence>
<sequence>MKPRGVFDRMEVLAVDGATAAKRLHLLRHAQVIWRAMFRAGDHDILRPVSPGIPSIDIPERELIQ</sequence>
<evidence type="ECO:0000313" key="1">
    <source>
        <dbReference type="EMBL" id="AOS83226.1"/>
    </source>
</evidence>
<accession>A0A1D8CWF8</accession>
<dbReference type="KEGG" id="clz:BIU88_03145"/>
<name>A0A1D8CWF8_CHLLM</name>
<protein>
    <submittedName>
        <fullName evidence="1">Uncharacterized protein</fullName>
    </submittedName>
</protein>
<keyword evidence="2" id="KW-1185">Reference proteome</keyword>
<gene>
    <name evidence="1" type="ORF">BIU88_03145</name>
</gene>
<dbReference type="AlphaFoldDB" id="A0A1D8CWF8"/>
<reference evidence="1" key="1">
    <citation type="submission" date="2016-09" db="EMBL/GenBank/DDBJ databases">
        <title>Genome sequence of Chlorobaculum limnaeum.</title>
        <authorList>
            <person name="Liu Z."/>
            <person name="Tank M."/>
            <person name="Bryant D.A."/>
        </authorList>
    </citation>
    <scope>NUCLEOTIDE SEQUENCE [LARGE SCALE GENOMIC DNA]</scope>
    <source>
        <strain evidence="1">DSM 1677</strain>
    </source>
</reference>
<dbReference type="Proteomes" id="UP000095185">
    <property type="component" value="Chromosome"/>
</dbReference>
<organism evidence="1 2">
    <name type="scientific">Chlorobaculum limnaeum</name>
    <dbReference type="NCBI Taxonomy" id="274537"/>
    <lineage>
        <taxon>Bacteria</taxon>
        <taxon>Pseudomonadati</taxon>
        <taxon>Chlorobiota</taxon>
        <taxon>Chlorobiia</taxon>
        <taxon>Chlorobiales</taxon>
        <taxon>Chlorobiaceae</taxon>
        <taxon>Chlorobaculum</taxon>
    </lineage>
</organism>
<proteinExistence type="predicted"/>